<evidence type="ECO:0000313" key="1">
    <source>
        <dbReference type="EMBL" id="KAJ8640073.1"/>
    </source>
</evidence>
<proteinExistence type="predicted"/>
<organism evidence="1 2">
    <name type="scientific">Persea americana</name>
    <name type="common">Avocado</name>
    <dbReference type="NCBI Taxonomy" id="3435"/>
    <lineage>
        <taxon>Eukaryota</taxon>
        <taxon>Viridiplantae</taxon>
        <taxon>Streptophyta</taxon>
        <taxon>Embryophyta</taxon>
        <taxon>Tracheophyta</taxon>
        <taxon>Spermatophyta</taxon>
        <taxon>Magnoliopsida</taxon>
        <taxon>Magnoliidae</taxon>
        <taxon>Laurales</taxon>
        <taxon>Lauraceae</taxon>
        <taxon>Persea</taxon>
    </lineage>
</organism>
<keyword evidence="2" id="KW-1185">Reference proteome</keyword>
<dbReference type="Proteomes" id="UP001234297">
    <property type="component" value="Chromosome 5"/>
</dbReference>
<sequence length="79" mass="9092">MDARFGLTRSEDFTGKLSKLRQTSTVLEYQKEFQKLSNRVKGLSEEYLNSVYLSGLKDEIRIGVQKLQPPTLTLARLQE</sequence>
<protein>
    <submittedName>
        <fullName evidence="1">Uncharacterized protein</fullName>
    </submittedName>
</protein>
<gene>
    <name evidence="1" type="ORF">MRB53_016767</name>
</gene>
<reference evidence="1 2" key="1">
    <citation type="journal article" date="2022" name="Hortic Res">
        <title>A haplotype resolved chromosomal level avocado genome allows analysis of novel avocado genes.</title>
        <authorList>
            <person name="Nath O."/>
            <person name="Fletcher S.J."/>
            <person name="Hayward A."/>
            <person name="Shaw L.M."/>
            <person name="Masouleh A.K."/>
            <person name="Furtado A."/>
            <person name="Henry R.J."/>
            <person name="Mitter N."/>
        </authorList>
    </citation>
    <scope>NUCLEOTIDE SEQUENCE [LARGE SCALE GENOMIC DNA]</scope>
    <source>
        <strain evidence="2">cv. Hass</strain>
    </source>
</reference>
<accession>A0ACC2M331</accession>
<evidence type="ECO:0000313" key="2">
    <source>
        <dbReference type="Proteomes" id="UP001234297"/>
    </source>
</evidence>
<name>A0ACC2M331_PERAE</name>
<comment type="caution">
    <text evidence="1">The sequence shown here is derived from an EMBL/GenBank/DDBJ whole genome shotgun (WGS) entry which is preliminary data.</text>
</comment>
<dbReference type="EMBL" id="CM056813">
    <property type="protein sequence ID" value="KAJ8640073.1"/>
    <property type="molecule type" value="Genomic_DNA"/>
</dbReference>